<dbReference type="GeneID" id="9475198"/>
<accession>D0NAT1</accession>
<sequence>MPRLKGGDDEESDEEVDAESEASTDAEREEEGEDESKNGIEEESEMENGEEDSDEGSELVAPEANLWRSLESLYPTHSPWDSTTLAGQAEIPLACLCVKFQRVRGGEPASAAVMDLNISGSTLSTWVRNAKNVVTRQRRGPKPLLPTDAADAIQEWVVGRQVVRQPVGRAEIK</sequence>
<feature type="compositionally biased region" description="Acidic residues" evidence="1">
    <location>
        <begin position="41"/>
        <end position="57"/>
    </location>
</feature>
<proteinExistence type="predicted"/>
<gene>
    <name evidence="2" type="ORF">PITG_08511</name>
</gene>
<organism evidence="2 3">
    <name type="scientific">Phytophthora infestans (strain T30-4)</name>
    <name type="common">Potato late blight agent</name>
    <dbReference type="NCBI Taxonomy" id="403677"/>
    <lineage>
        <taxon>Eukaryota</taxon>
        <taxon>Sar</taxon>
        <taxon>Stramenopiles</taxon>
        <taxon>Oomycota</taxon>
        <taxon>Peronosporomycetes</taxon>
        <taxon>Peronosporales</taxon>
        <taxon>Peronosporaceae</taxon>
        <taxon>Phytophthora</taxon>
    </lineage>
</organism>
<keyword evidence="3" id="KW-1185">Reference proteome</keyword>
<evidence type="ECO:0000256" key="1">
    <source>
        <dbReference type="SAM" id="MobiDB-lite"/>
    </source>
</evidence>
<dbReference type="OrthoDB" id="91777at2759"/>
<dbReference type="InParanoid" id="D0NAT1"/>
<dbReference type="HOGENOM" id="CLU_1550539_0_0_1"/>
<name>D0NAT1_PHYIT</name>
<feature type="compositionally biased region" description="Acidic residues" evidence="1">
    <location>
        <begin position="8"/>
        <end position="34"/>
    </location>
</feature>
<dbReference type="AlphaFoldDB" id="D0NAT1"/>
<evidence type="ECO:0000313" key="3">
    <source>
        <dbReference type="Proteomes" id="UP000006643"/>
    </source>
</evidence>
<dbReference type="VEuPathDB" id="FungiDB:PITG_08511"/>
<feature type="region of interest" description="Disordered" evidence="1">
    <location>
        <begin position="1"/>
        <end position="59"/>
    </location>
</feature>
<dbReference type="EMBL" id="DS028130">
    <property type="protein sequence ID" value="EEY54939.1"/>
    <property type="molecule type" value="Genomic_DNA"/>
</dbReference>
<dbReference type="KEGG" id="pif:PITG_08511"/>
<evidence type="ECO:0000313" key="2">
    <source>
        <dbReference type="EMBL" id="EEY54939.1"/>
    </source>
</evidence>
<protein>
    <submittedName>
        <fullName evidence="2">Uncharacterized protein</fullName>
    </submittedName>
</protein>
<dbReference type="Proteomes" id="UP000006643">
    <property type="component" value="Unassembled WGS sequence"/>
</dbReference>
<dbReference type="RefSeq" id="XP_002903884.1">
    <property type="nucleotide sequence ID" value="XM_002903838.1"/>
</dbReference>
<reference evidence="3" key="1">
    <citation type="journal article" date="2009" name="Nature">
        <title>Genome sequence and analysis of the Irish potato famine pathogen Phytophthora infestans.</title>
        <authorList>
            <consortium name="The Broad Institute Genome Sequencing Platform"/>
            <person name="Haas B.J."/>
            <person name="Kamoun S."/>
            <person name="Zody M.C."/>
            <person name="Jiang R.H."/>
            <person name="Handsaker R.E."/>
            <person name="Cano L.M."/>
            <person name="Grabherr M."/>
            <person name="Kodira C.D."/>
            <person name="Raffaele S."/>
            <person name="Torto-Alalibo T."/>
            <person name="Bozkurt T.O."/>
            <person name="Ah-Fong A.M."/>
            <person name="Alvarado L."/>
            <person name="Anderson V.L."/>
            <person name="Armstrong M.R."/>
            <person name="Avrova A."/>
            <person name="Baxter L."/>
            <person name="Beynon J."/>
            <person name="Boevink P.C."/>
            <person name="Bollmann S.R."/>
            <person name="Bos J.I."/>
            <person name="Bulone V."/>
            <person name="Cai G."/>
            <person name="Cakir C."/>
            <person name="Carrington J.C."/>
            <person name="Chawner M."/>
            <person name="Conti L."/>
            <person name="Costanzo S."/>
            <person name="Ewan R."/>
            <person name="Fahlgren N."/>
            <person name="Fischbach M.A."/>
            <person name="Fugelstad J."/>
            <person name="Gilroy E.M."/>
            <person name="Gnerre S."/>
            <person name="Green P.J."/>
            <person name="Grenville-Briggs L.J."/>
            <person name="Griffith J."/>
            <person name="Grunwald N.J."/>
            <person name="Horn K."/>
            <person name="Horner N.R."/>
            <person name="Hu C.H."/>
            <person name="Huitema E."/>
            <person name="Jeong D.H."/>
            <person name="Jones A.M."/>
            <person name="Jones J.D."/>
            <person name="Jones R.W."/>
            <person name="Karlsson E.K."/>
            <person name="Kunjeti S.G."/>
            <person name="Lamour K."/>
            <person name="Liu Z."/>
            <person name="Ma L."/>
            <person name="Maclean D."/>
            <person name="Chibucos M.C."/>
            <person name="McDonald H."/>
            <person name="McWalters J."/>
            <person name="Meijer H.J."/>
            <person name="Morgan W."/>
            <person name="Morris P.F."/>
            <person name="Munro C.A."/>
            <person name="O'Neill K."/>
            <person name="Ospina-Giraldo M."/>
            <person name="Pinzon A."/>
            <person name="Pritchard L."/>
            <person name="Ramsahoye B."/>
            <person name="Ren Q."/>
            <person name="Restrepo S."/>
            <person name="Roy S."/>
            <person name="Sadanandom A."/>
            <person name="Savidor A."/>
            <person name="Schornack S."/>
            <person name="Schwartz D.C."/>
            <person name="Schumann U.D."/>
            <person name="Schwessinger B."/>
            <person name="Seyer L."/>
            <person name="Sharpe T."/>
            <person name="Silvar C."/>
            <person name="Song J."/>
            <person name="Studholme D.J."/>
            <person name="Sykes S."/>
            <person name="Thines M."/>
            <person name="van de Vondervoort P.J."/>
            <person name="Phuntumart V."/>
            <person name="Wawra S."/>
            <person name="Weide R."/>
            <person name="Win J."/>
            <person name="Young C."/>
            <person name="Zhou S."/>
            <person name="Fry W."/>
            <person name="Meyers B.C."/>
            <person name="van West P."/>
            <person name="Ristaino J."/>
            <person name="Govers F."/>
            <person name="Birch P.R."/>
            <person name="Whisson S.C."/>
            <person name="Judelson H.S."/>
            <person name="Nusbaum C."/>
        </authorList>
    </citation>
    <scope>NUCLEOTIDE SEQUENCE [LARGE SCALE GENOMIC DNA]</scope>
    <source>
        <strain evidence="3">T30-4</strain>
    </source>
</reference>